<dbReference type="KEGG" id="dfs:HGD76_06740"/>
<name>A0A6H2BXH1_DOLFA</name>
<evidence type="ECO:0000313" key="2">
    <source>
        <dbReference type="Proteomes" id="UP000502433"/>
    </source>
</evidence>
<sequence>MPYSDFTLKKVRQDLAIAIHEGGRFFPDVPPVKPDDLLRQELEEGLPLVLARGSEKARSEWIISPVLTAVRRLLDRQISLFSGEDFTVDSSIGLNGICDFLISKSLSQLEIQAPVVIIIEAKKENLNGGLGQCIAEMVAAQKFNAANNVNIPIIFGSVTSGTTWKFLKLEGNSVTIDITEYPLPPVEPILAFLTWMLSVN</sequence>
<protein>
    <recommendedName>
        <fullName evidence="3">Restriction endonuclease subunit R</fullName>
    </recommendedName>
</protein>
<dbReference type="Proteomes" id="UP000502433">
    <property type="component" value="Chromosome"/>
</dbReference>
<evidence type="ECO:0008006" key="3">
    <source>
        <dbReference type="Google" id="ProtNLM"/>
    </source>
</evidence>
<gene>
    <name evidence="1" type="ORF">HGD76_06740</name>
</gene>
<dbReference type="RefSeq" id="WP_168695309.1">
    <property type="nucleotide sequence ID" value="NZ_CP051206.1"/>
</dbReference>
<dbReference type="EMBL" id="CP051206">
    <property type="protein sequence ID" value="QJB43937.1"/>
    <property type="molecule type" value="Genomic_DNA"/>
</dbReference>
<evidence type="ECO:0000313" key="1">
    <source>
        <dbReference type="EMBL" id="QJB43937.1"/>
    </source>
</evidence>
<dbReference type="AlphaFoldDB" id="A0A6H2BXH1"/>
<reference evidence="1 2" key="2">
    <citation type="submission" date="2020-04" db="EMBL/GenBank/DDBJ databases">
        <authorList>
            <person name="Fomenkov A."/>
            <person name="Anton B.P."/>
            <person name="Roberts R.J."/>
        </authorList>
    </citation>
    <scope>NUCLEOTIDE SEQUENCE [LARGE SCALE GENOMIC DNA]</scope>
    <source>
        <strain evidence="1 2">CCAP 1403/13f</strain>
    </source>
</reference>
<reference evidence="1 2" key="1">
    <citation type="submission" date="2020-04" db="EMBL/GenBank/DDBJ databases">
        <title>Genome-Wide Identification of 5-Methylcytosine Sites in Bacterial Genomes By High-Throughput Sequencing of MspJI Restriction Fragments.</title>
        <authorList>
            <person name="Wu V."/>
        </authorList>
    </citation>
    <scope>NUCLEOTIDE SEQUENCE [LARGE SCALE GENOMIC DNA]</scope>
    <source>
        <strain evidence="1 2">CCAP 1403/13f</strain>
    </source>
</reference>
<proteinExistence type="predicted"/>
<accession>A0A6H2BXH1</accession>
<organism evidence="1 2">
    <name type="scientific">Dolichospermum flos-aquae CCAP 1403/13F</name>
    <dbReference type="NCBI Taxonomy" id="315271"/>
    <lineage>
        <taxon>Bacteria</taxon>
        <taxon>Bacillati</taxon>
        <taxon>Cyanobacteriota</taxon>
        <taxon>Cyanophyceae</taxon>
        <taxon>Nostocales</taxon>
        <taxon>Aphanizomenonaceae</taxon>
        <taxon>Dolichospermum</taxon>
    </lineage>
</organism>